<dbReference type="EMBL" id="CP087164">
    <property type="protein sequence ID" value="UGS38294.1"/>
    <property type="molecule type" value="Genomic_DNA"/>
</dbReference>
<keyword evidence="3 9" id="KW-1003">Cell membrane</keyword>
<dbReference type="GO" id="GO:0043952">
    <property type="term" value="P:protein transport by the Sec complex"/>
    <property type="evidence" value="ECO:0007669"/>
    <property type="project" value="UniProtKB-UniRule"/>
</dbReference>
<dbReference type="InterPro" id="IPR038379">
    <property type="entry name" value="SecE_sf"/>
</dbReference>
<dbReference type="Pfam" id="PF00584">
    <property type="entry name" value="SecE"/>
    <property type="match status" value="1"/>
</dbReference>
<comment type="function">
    <text evidence="9">Essential subunit of the Sec protein translocation channel SecYEG. Clamps together the 2 halves of SecY. May contact the channel plug during translocation.</text>
</comment>
<dbReference type="GO" id="GO:0009306">
    <property type="term" value="P:protein secretion"/>
    <property type="evidence" value="ECO:0007669"/>
    <property type="project" value="UniProtKB-UniRule"/>
</dbReference>
<comment type="subcellular location">
    <subcellularLocation>
        <location evidence="9">Cell membrane</location>
        <topology evidence="9">Single-pass membrane protein</topology>
    </subcellularLocation>
    <subcellularLocation>
        <location evidence="1">Membrane</location>
    </subcellularLocation>
</comment>
<evidence type="ECO:0000256" key="5">
    <source>
        <dbReference type="ARBA" id="ARBA00022927"/>
    </source>
</evidence>
<protein>
    <recommendedName>
        <fullName evidence="9">Protein translocase subunit SecE</fullName>
    </recommendedName>
</protein>
<evidence type="ECO:0000256" key="1">
    <source>
        <dbReference type="ARBA" id="ARBA00004370"/>
    </source>
</evidence>
<keyword evidence="5 9" id="KW-0653">Protein transport</keyword>
<dbReference type="RefSeq" id="WP_259312319.1">
    <property type="nucleotide sequence ID" value="NZ_CP087164.1"/>
</dbReference>
<dbReference type="Gene3D" id="1.20.5.1030">
    <property type="entry name" value="Preprotein translocase secy subunit"/>
    <property type="match status" value="1"/>
</dbReference>
<dbReference type="GO" id="GO:0008320">
    <property type="term" value="F:protein transmembrane transporter activity"/>
    <property type="evidence" value="ECO:0007669"/>
    <property type="project" value="UniProtKB-UniRule"/>
</dbReference>
<proteinExistence type="inferred from homology"/>
<evidence type="ECO:0000256" key="10">
    <source>
        <dbReference type="SAM" id="MobiDB-lite"/>
    </source>
</evidence>
<name>A0A9E7C318_9ACTN</name>
<accession>A0A9E7C318</accession>
<dbReference type="GO" id="GO:0065002">
    <property type="term" value="P:intracellular protein transmembrane transport"/>
    <property type="evidence" value="ECO:0007669"/>
    <property type="project" value="UniProtKB-UniRule"/>
</dbReference>
<keyword evidence="2 9" id="KW-0813">Transport</keyword>
<dbReference type="InterPro" id="IPR001901">
    <property type="entry name" value="Translocase_SecE/Sec61-g"/>
</dbReference>
<feature type="region of interest" description="Disordered" evidence="10">
    <location>
        <begin position="1"/>
        <end position="91"/>
    </location>
</feature>
<evidence type="ECO:0000256" key="4">
    <source>
        <dbReference type="ARBA" id="ARBA00022692"/>
    </source>
</evidence>
<feature type="transmembrane region" description="Helical" evidence="9">
    <location>
        <begin position="114"/>
        <end position="134"/>
    </location>
</feature>
<keyword evidence="7 9" id="KW-0811">Translocation</keyword>
<comment type="similarity">
    <text evidence="9">Belongs to the SecE/SEC61-gamma family.</text>
</comment>
<evidence type="ECO:0000256" key="9">
    <source>
        <dbReference type="HAMAP-Rule" id="MF_00422"/>
    </source>
</evidence>
<dbReference type="KEGG" id="sbae:DSM104329_04718"/>
<keyword evidence="12" id="KW-1185">Reference proteome</keyword>
<evidence type="ECO:0000256" key="8">
    <source>
        <dbReference type="ARBA" id="ARBA00023136"/>
    </source>
</evidence>
<reference evidence="11" key="1">
    <citation type="journal article" date="2022" name="Int. J. Syst. Evol. Microbiol.">
        <title>Pseudomonas aegrilactucae sp. nov. and Pseudomonas morbosilactucae sp. nov., pathogens causing bacterial rot of lettuce in Japan.</title>
        <authorList>
            <person name="Sawada H."/>
            <person name="Fujikawa T."/>
            <person name="Satou M."/>
        </authorList>
    </citation>
    <scope>NUCLEOTIDE SEQUENCE</scope>
    <source>
        <strain evidence="11">0166_1</strain>
    </source>
</reference>
<dbReference type="NCBIfam" id="TIGR00964">
    <property type="entry name" value="secE_bact"/>
    <property type="match status" value="1"/>
</dbReference>
<feature type="compositionally biased region" description="Basic and acidic residues" evidence="10">
    <location>
        <begin position="7"/>
        <end position="27"/>
    </location>
</feature>
<gene>
    <name evidence="9 11" type="primary">secE</name>
    <name evidence="11" type="ORF">DSM104329_04718</name>
</gene>
<feature type="compositionally biased region" description="Basic and acidic residues" evidence="10">
    <location>
        <begin position="64"/>
        <end position="84"/>
    </location>
</feature>
<dbReference type="PANTHER" id="PTHR33910">
    <property type="entry name" value="PROTEIN TRANSLOCASE SUBUNIT SECE"/>
    <property type="match status" value="1"/>
</dbReference>
<dbReference type="PANTHER" id="PTHR33910:SF1">
    <property type="entry name" value="PROTEIN TRANSLOCASE SUBUNIT SECE"/>
    <property type="match status" value="1"/>
</dbReference>
<keyword evidence="6 9" id="KW-1133">Transmembrane helix</keyword>
<dbReference type="AlphaFoldDB" id="A0A9E7C318"/>
<comment type="subunit">
    <text evidence="9">Component of the Sec protein translocase complex. Heterotrimer consisting of SecY, SecE and SecG subunits. The heterotrimers can form oligomers, although 1 heterotrimer is thought to be able to translocate proteins. Interacts with the ribosome. Interacts with SecDF, and other proteins may be involved. Interacts with SecA.</text>
</comment>
<dbReference type="HAMAP" id="MF_00422">
    <property type="entry name" value="SecE"/>
    <property type="match status" value="1"/>
</dbReference>
<feature type="compositionally biased region" description="Acidic residues" evidence="10">
    <location>
        <begin position="41"/>
        <end position="60"/>
    </location>
</feature>
<evidence type="ECO:0000313" key="11">
    <source>
        <dbReference type="EMBL" id="UGS38294.1"/>
    </source>
</evidence>
<keyword evidence="4 9" id="KW-0812">Transmembrane</keyword>
<dbReference type="GO" id="GO:0006605">
    <property type="term" value="P:protein targeting"/>
    <property type="evidence" value="ECO:0007669"/>
    <property type="project" value="UniProtKB-UniRule"/>
</dbReference>
<evidence type="ECO:0000256" key="2">
    <source>
        <dbReference type="ARBA" id="ARBA00022448"/>
    </source>
</evidence>
<keyword evidence="8 9" id="KW-0472">Membrane</keyword>
<dbReference type="InterPro" id="IPR005807">
    <property type="entry name" value="SecE_bac"/>
</dbReference>
<dbReference type="GO" id="GO:0005886">
    <property type="term" value="C:plasma membrane"/>
    <property type="evidence" value="ECO:0007669"/>
    <property type="project" value="UniProtKB-SubCell"/>
</dbReference>
<evidence type="ECO:0000313" key="12">
    <source>
        <dbReference type="Proteomes" id="UP001162834"/>
    </source>
</evidence>
<dbReference type="Proteomes" id="UP001162834">
    <property type="component" value="Chromosome"/>
</dbReference>
<dbReference type="PROSITE" id="PS01067">
    <property type="entry name" value="SECE_SEC61G"/>
    <property type="match status" value="1"/>
</dbReference>
<evidence type="ECO:0000256" key="3">
    <source>
        <dbReference type="ARBA" id="ARBA00022475"/>
    </source>
</evidence>
<sequence length="147" mass="16050">MARRRERAKDKKLRRENVPGELEHASGEVDEVEASIVAGAEGEESSVDDAELAAEAEEAGAEAAQRESARGGRASRRDRQRDTGPKPQGNRVLNFLRASWAELQRVQWPDRKQVAQATAVVLGFVALAGAYLGVADWAAQRVVDFII</sequence>
<evidence type="ECO:0000256" key="7">
    <source>
        <dbReference type="ARBA" id="ARBA00023010"/>
    </source>
</evidence>
<evidence type="ECO:0000256" key="6">
    <source>
        <dbReference type="ARBA" id="ARBA00022989"/>
    </source>
</evidence>
<organism evidence="11 12">
    <name type="scientific">Capillimicrobium parvum</name>
    <dbReference type="NCBI Taxonomy" id="2884022"/>
    <lineage>
        <taxon>Bacteria</taxon>
        <taxon>Bacillati</taxon>
        <taxon>Actinomycetota</taxon>
        <taxon>Thermoleophilia</taxon>
        <taxon>Solirubrobacterales</taxon>
        <taxon>Capillimicrobiaceae</taxon>
        <taxon>Capillimicrobium</taxon>
    </lineage>
</organism>